<dbReference type="Proteomes" id="UP001208649">
    <property type="component" value="Unassembled WGS sequence"/>
</dbReference>
<protein>
    <submittedName>
        <fullName evidence="1">Uncharacterized protein</fullName>
    </submittedName>
</protein>
<reference evidence="2" key="1">
    <citation type="submission" date="2023-07" db="EMBL/GenBank/DDBJ databases">
        <title>Chryseobacterium sp. strain PBS4-4 Genome sequencing and assembly.</title>
        <authorList>
            <person name="Jung Y."/>
        </authorList>
    </citation>
    <scope>NUCLEOTIDE SEQUENCE [LARGE SCALE GENOMIC DNA]</scope>
    <source>
        <strain evidence="2">PBS4-4</strain>
    </source>
</reference>
<keyword evidence="2" id="KW-1185">Reference proteome</keyword>
<evidence type="ECO:0000313" key="1">
    <source>
        <dbReference type="EMBL" id="MCU7616202.1"/>
    </source>
</evidence>
<gene>
    <name evidence="1" type="ORF">NZ698_03245</name>
</gene>
<dbReference type="EMBL" id="JAOTEM010000001">
    <property type="protein sequence ID" value="MCU7616202.1"/>
    <property type="molecule type" value="Genomic_DNA"/>
</dbReference>
<sequence length="113" mass="12874">MNLIYRTGFMILVFCCILACNRHCNVKGIVVTEQLLIVSQEKSVAYCELLDLALNGNNQAIKQLSLIDFKDSAGYDHGAILVKIICKIGEEKYIYAIHSLNLEQKKIYFPTWM</sequence>
<proteinExistence type="predicted"/>
<dbReference type="RefSeq" id="WP_263001657.1">
    <property type="nucleotide sequence ID" value="NZ_JAOTEM010000001.1"/>
</dbReference>
<accession>A0ABT2W4Q4</accession>
<comment type="caution">
    <text evidence="1">The sequence shown here is derived from an EMBL/GenBank/DDBJ whole genome shotgun (WGS) entry which is preliminary data.</text>
</comment>
<evidence type="ECO:0000313" key="2">
    <source>
        <dbReference type="Proteomes" id="UP001208649"/>
    </source>
</evidence>
<name>A0ABT2W4Q4_9FLAO</name>
<organism evidence="1 2">
    <name type="scientific">Chryseobacterium edaphi</name>
    <dbReference type="NCBI Taxonomy" id="2976532"/>
    <lineage>
        <taxon>Bacteria</taxon>
        <taxon>Pseudomonadati</taxon>
        <taxon>Bacteroidota</taxon>
        <taxon>Flavobacteriia</taxon>
        <taxon>Flavobacteriales</taxon>
        <taxon>Weeksellaceae</taxon>
        <taxon>Chryseobacterium group</taxon>
        <taxon>Chryseobacterium</taxon>
    </lineage>
</organism>